<feature type="binding site" evidence="4">
    <location>
        <position position="84"/>
    </location>
    <ligand>
        <name>S-adenosyl-L-methionine</name>
        <dbReference type="ChEBI" id="CHEBI:59789"/>
    </ligand>
</feature>
<dbReference type="Proteomes" id="UP001212097">
    <property type="component" value="Chromosome"/>
</dbReference>
<dbReference type="RefSeq" id="WP_271417801.1">
    <property type="nucleotide sequence ID" value="NZ_CP115668.1"/>
</dbReference>
<comment type="catalytic activity">
    <reaction evidence="4">
        <text>a 2-demethylmenaquinol + S-adenosyl-L-methionine = a menaquinol + S-adenosyl-L-homocysteine + H(+)</text>
        <dbReference type="Rhea" id="RHEA:42640"/>
        <dbReference type="Rhea" id="RHEA-COMP:9539"/>
        <dbReference type="Rhea" id="RHEA-COMP:9563"/>
        <dbReference type="ChEBI" id="CHEBI:15378"/>
        <dbReference type="ChEBI" id="CHEBI:18151"/>
        <dbReference type="ChEBI" id="CHEBI:55437"/>
        <dbReference type="ChEBI" id="CHEBI:57856"/>
        <dbReference type="ChEBI" id="CHEBI:59789"/>
        <dbReference type="EC" id="2.1.1.163"/>
    </reaction>
</comment>
<dbReference type="EC" id="2.1.1.163" evidence="4"/>
<dbReference type="HAMAP" id="MF_01813">
    <property type="entry name" value="MenG_UbiE_methyltr"/>
    <property type="match status" value="1"/>
</dbReference>
<evidence type="ECO:0000256" key="2">
    <source>
        <dbReference type="ARBA" id="ARBA00022679"/>
    </source>
</evidence>
<dbReference type="NCBIfam" id="TIGR01934">
    <property type="entry name" value="MenG_MenH_UbiE"/>
    <property type="match status" value="1"/>
</dbReference>
<dbReference type="Gene3D" id="3.40.50.150">
    <property type="entry name" value="Vaccinia Virus protein VP39"/>
    <property type="match status" value="1"/>
</dbReference>
<dbReference type="PANTHER" id="PTHR43591:SF24">
    <property type="entry name" value="2-METHOXY-6-POLYPRENYL-1,4-BENZOQUINOL METHYLASE, MITOCHONDRIAL"/>
    <property type="match status" value="1"/>
</dbReference>
<sequence>MLAILPHRRGRPQTVWKTGRVLTTRATLDKHHADVASMFDGVAQRYDLMNQIMTMGAVDTWRDLVVEAVEPQPGQVILDLAAGTGTSSATFAARGAQVYPTDISTGMLAVGKQRQPHLHFVAGDATCLPYADNSFDAVTISYGLRNVEDPHQALREMLRVTKPGGRVVICEFSYPTWAPFRHVYTKYLLAAIPAMARLASSNRDAYDYLAESILAWPDQSHLADMMAEAGWQAIAWRNVCGGVVALHRGWKGSDQKEDVLR</sequence>
<proteinExistence type="inferred from homology"/>
<organism evidence="5 6">
    <name type="scientific">Cutibacterium equinum</name>
    <dbReference type="NCBI Taxonomy" id="3016342"/>
    <lineage>
        <taxon>Bacteria</taxon>
        <taxon>Bacillati</taxon>
        <taxon>Actinomycetota</taxon>
        <taxon>Actinomycetes</taxon>
        <taxon>Propionibacteriales</taxon>
        <taxon>Propionibacteriaceae</taxon>
        <taxon>Cutibacterium</taxon>
    </lineage>
</organism>
<gene>
    <name evidence="4" type="primary">menG</name>
    <name evidence="5" type="ORF">O6R08_08895</name>
</gene>
<comment type="pathway">
    <text evidence="4">Quinol/quinone metabolism; menaquinone biosynthesis; menaquinol from 1,4-dihydroxy-2-naphthoate: step 2/2.</text>
</comment>
<evidence type="ECO:0000256" key="4">
    <source>
        <dbReference type="HAMAP-Rule" id="MF_01813"/>
    </source>
</evidence>
<evidence type="ECO:0000256" key="1">
    <source>
        <dbReference type="ARBA" id="ARBA00022603"/>
    </source>
</evidence>
<name>A0ABY7QY53_9ACTN</name>
<dbReference type="EMBL" id="CP115668">
    <property type="protein sequence ID" value="WCC79610.1"/>
    <property type="molecule type" value="Genomic_DNA"/>
</dbReference>
<comment type="function">
    <text evidence="4">Methyltransferase required for the conversion of demethylmenaquinol (DMKH2) to menaquinol (MKH2).</text>
</comment>
<dbReference type="GO" id="GO:0043770">
    <property type="term" value="F:demethylmenaquinone methyltransferase activity"/>
    <property type="evidence" value="ECO:0007669"/>
    <property type="project" value="UniProtKB-EC"/>
</dbReference>
<reference evidence="5 6" key="1">
    <citation type="submission" date="2023-01" db="EMBL/GenBank/DDBJ databases">
        <authorList>
            <person name="Lee S.H."/>
            <person name="Jung H.S."/>
            <person name="Yun J.U."/>
        </authorList>
    </citation>
    <scope>NUCLEOTIDE SEQUENCE [LARGE SCALE GENOMIC DNA]</scope>
    <source>
        <strain evidence="5 6">CBA3108</strain>
    </source>
</reference>
<dbReference type="NCBIfam" id="NF001241">
    <property type="entry name" value="PRK00216.1-2"/>
    <property type="match status" value="1"/>
</dbReference>
<keyword evidence="4" id="KW-0474">Menaquinone biosynthesis</keyword>
<comment type="similarity">
    <text evidence="4">Belongs to the class I-like SAM-binding methyltransferase superfamily. MenG/UbiE family.</text>
</comment>
<keyword evidence="6" id="KW-1185">Reference proteome</keyword>
<dbReference type="InterPro" id="IPR029063">
    <property type="entry name" value="SAM-dependent_MTases_sf"/>
</dbReference>
<evidence type="ECO:0000256" key="3">
    <source>
        <dbReference type="ARBA" id="ARBA00022691"/>
    </source>
</evidence>
<evidence type="ECO:0000313" key="6">
    <source>
        <dbReference type="Proteomes" id="UP001212097"/>
    </source>
</evidence>
<feature type="binding site" evidence="4">
    <location>
        <position position="102"/>
    </location>
    <ligand>
        <name>S-adenosyl-L-methionine</name>
        <dbReference type="ChEBI" id="CHEBI:59789"/>
    </ligand>
</feature>
<dbReference type="PANTHER" id="PTHR43591">
    <property type="entry name" value="METHYLTRANSFERASE"/>
    <property type="match status" value="1"/>
</dbReference>
<keyword evidence="3 4" id="KW-0949">S-adenosyl-L-methionine</keyword>
<feature type="binding site" evidence="4">
    <location>
        <position position="141"/>
    </location>
    <ligand>
        <name>S-adenosyl-L-methionine</name>
        <dbReference type="ChEBI" id="CHEBI:59789"/>
    </ligand>
</feature>
<keyword evidence="1 4" id="KW-0489">Methyltransferase</keyword>
<evidence type="ECO:0000313" key="5">
    <source>
        <dbReference type="EMBL" id="WCC79610.1"/>
    </source>
</evidence>
<keyword evidence="2 4" id="KW-0808">Transferase</keyword>
<dbReference type="GO" id="GO:0032259">
    <property type="term" value="P:methylation"/>
    <property type="evidence" value="ECO:0007669"/>
    <property type="project" value="UniProtKB-KW"/>
</dbReference>
<dbReference type="PROSITE" id="PS51608">
    <property type="entry name" value="SAM_MT_UBIE"/>
    <property type="match status" value="1"/>
</dbReference>
<dbReference type="SUPFAM" id="SSF53335">
    <property type="entry name" value="S-adenosyl-L-methionine-dependent methyltransferases"/>
    <property type="match status" value="1"/>
</dbReference>
<dbReference type="CDD" id="cd02440">
    <property type="entry name" value="AdoMet_MTases"/>
    <property type="match status" value="1"/>
</dbReference>
<dbReference type="Pfam" id="PF01209">
    <property type="entry name" value="Ubie_methyltran"/>
    <property type="match status" value="1"/>
</dbReference>
<dbReference type="PROSITE" id="PS01184">
    <property type="entry name" value="UBIE_2"/>
    <property type="match status" value="1"/>
</dbReference>
<accession>A0ABY7QY53</accession>
<protein>
    <recommendedName>
        <fullName evidence="4">Demethylmenaquinone methyltransferase</fullName>
        <ecNumber evidence="4">2.1.1.163</ecNumber>
    </recommendedName>
</protein>
<dbReference type="InterPro" id="IPR023576">
    <property type="entry name" value="UbiE/COQ5_MeTrFase_CS"/>
</dbReference>
<feature type="binding site" evidence="4">
    <location>
        <begin position="124"/>
        <end position="125"/>
    </location>
    <ligand>
        <name>S-adenosyl-L-methionine</name>
        <dbReference type="ChEBI" id="CHEBI:59789"/>
    </ligand>
</feature>
<reference evidence="5 6" key="2">
    <citation type="submission" date="2023-06" db="EMBL/GenBank/DDBJ databases">
        <title>The Gram-positive Non-spore-bearing Anaerobic Bacilli of Human Feces.</title>
        <authorList>
            <person name="Eggerth A.H."/>
        </authorList>
    </citation>
    <scope>NUCLEOTIDE SEQUENCE [LARGE SCALE GENOMIC DNA]</scope>
    <source>
        <strain evidence="5 6">CBA3108</strain>
    </source>
</reference>
<dbReference type="InterPro" id="IPR004033">
    <property type="entry name" value="UbiE/COQ5_MeTrFase"/>
</dbReference>